<dbReference type="PANTHER" id="PTHR11960:SF18">
    <property type="entry name" value="EUKARYOTIC TRANSLATION INITIATION FACTOR 4E HOMOLOGOUS PROTEIN, ISOFORM B"/>
    <property type="match status" value="1"/>
</dbReference>
<gene>
    <name evidence="3" type="ORF">ODALV1_LOCUS16383</name>
</gene>
<dbReference type="Gene3D" id="3.30.760.10">
    <property type="entry name" value="RNA Cap, Translation Initiation Factor Eif4e"/>
    <property type="match status" value="1"/>
</dbReference>
<feature type="compositionally biased region" description="Low complexity" evidence="2">
    <location>
        <begin position="216"/>
        <end position="225"/>
    </location>
</feature>
<dbReference type="InterPro" id="IPR023398">
    <property type="entry name" value="TIF_eIF4e-like"/>
</dbReference>
<keyword evidence="1" id="KW-0694">RNA-binding</keyword>
<evidence type="ECO:0000313" key="4">
    <source>
        <dbReference type="Proteomes" id="UP001642540"/>
    </source>
</evidence>
<feature type="region of interest" description="Disordered" evidence="2">
    <location>
        <begin position="209"/>
        <end position="273"/>
    </location>
</feature>
<dbReference type="InterPro" id="IPR001040">
    <property type="entry name" value="TIF_eIF_4E"/>
</dbReference>
<keyword evidence="4" id="KW-1185">Reference proteome</keyword>
<comment type="caution">
    <text evidence="3">The sequence shown here is derived from an EMBL/GenBank/DDBJ whole genome shotgun (WGS) entry which is preliminary data.</text>
</comment>
<evidence type="ECO:0000313" key="3">
    <source>
        <dbReference type="EMBL" id="CAL8114254.1"/>
    </source>
</evidence>
<keyword evidence="1" id="KW-0396">Initiation factor</keyword>
<keyword evidence="1" id="KW-0648">Protein biosynthesis</keyword>
<comment type="similarity">
    <text evidence="1">Belongs to the eukaryotic initiation factor 4E family.</text>
</comment>
<dbReference type="Proteomes" id="UP001642540">
    <property type="component" value="Unassembled WGS sequence"/>
</dbReference>
<proteinExistence type="inferred from homology"/>
<protein>
    <recommendedName>
        <fullName evidence="5">EIF-4F 25 kDa subunit</fullName>
    </recommendedName>
</protein>
<name>A0ABP1R1K2_9HEXA</name>
<accession>A0ABP1R1K2</accession>
<evidence type="ECO:0008006" key="5">
    <source>
        <dbReference type="Google" id="ProtNLM"/>
    </source>
</evidence>
<sequence length="273" mass="30534">MSMVDDCFFNRFSFRKAGANPVEDVDDDEDLTPLEVSPTDHRLQYTYGLWYIGKTNYQQYDLTLKKIGRFASVEQFWALYSHLVRPSDLNSPSDFFLFKDGIKPMWEHKENREGGQWLVRLNKGLAARCWENLVLAILGEQFDVGDEICGAGVSMRQKKDCISLWNRNAVDKEATEKIRDTLRKVLNLPSHITLEYRYHKDVLQWVNTRDAKDPPEGGSSSASQSGGAGGGGPPLTPGGRQRPPSPSTDSISRSLDRGAPGLSLTAANIGSHR</sequence>
<organism evidence="3 4">
    <name type="scientific">Orchesella dallaii</name>
    <dbReference type="NCBI Taxonomy" id="48710"/>
    <lineage>
        <taxon>Eukaryota</taxon>
        <taxon>Metazoa</taxon>
        <taxon>Ecdysozoa</taxon>
        <taxon>Arthropoda</taxon>
        <taxon>Hexapoda</taxon>
        <taxon>Collembola</taxon>
        <taxon>Entomobryomorpha</taxon>
        <taxon>Entomobryoidea</taxon>
        <taxon>Orchesellidae</taxon>
        <taxon>Orchesellinae</taxon>
        <taxon>Orchesella</taxon>
    </lineage>
</organism>
<evidence type="ECO:0000256" key="2">
    <source>
        <dbReference type="SAM" id="MobiDB-lite"/>
    </source>
</evidence>
<dbReference type="PANTHER" id="PTHR11960">
    <property type="entry name" value="EUKARYOTIC TRANSLATION INITIATION FACTOR 4E RELATED"/>
    <property type="match status" value="1"/>
</dbReference>
<dbReference type="EMBL" id="CAXLJM020000049">
    <property type="protein sequence ID" value="CAL8114254.1"/>
    <property type="molecule type" value="Genomic_DNA"/>
</dbReference>
<dbReference type="Pfam" id="PF01652">
    <property type="entry name" value="IF4E"/>
    <property type="match status" value="1"/>
</dbReference>
<dbReference type="SUPFAM" id="SSF55418">
    <property type="entry name" value="eIF4e-like"/>
    <property type="match status" value="1"/>
</dbReference>
<evidence type="ECO:0000256" key="1">
    <source>
        <dbReference type="RuleBase" id="RU004374"/>
    </source>
</evidence>
<reference evidence="3 4" key="1">
    <citation type="submission" date="2024-08" db="EMBL/GenBank/DDBJ databases">
        <authorList>
            <person name="Cucini C."/>
            <person name="Frati F."/>
        </authorList>
    </citation>
    <scope>NUCLEOTIDE SEQUENCE [LARGE SCALE GENOMIC DNA]</scope>
</reference>